<dbReference type="InterPro" id="IPR002347">
    <property type="entry name" value="SDR_fam"/>
</dbReference>
<dbReference type="SMART" id="SM00822">
    <property type="entry name" value="PKS_KR"/>
    <property type="match status" value="1"/>
</dbReference>
<feature type="transmembrane region" description="Helical" evidence="10">
    <location>
        <begin position="299"/>
        <end position="320"/>
    </location>
</feature>
<sequence>MMADMTTPMSVAVLTFLLSLLLVVCWALTRPRPMQISKVNHALVTGGSQGIGACVASLLAARGVSHLTILSRDISKLNAIKKEISSAHPSCSVAVISVDVTSASATERAINQAVEANGPPEVVICAAGGAMPKRFEDAPVEDFERAIKLNYLGVVYVAKAVMPHLKTHKRSHIVFVSSMAGQVGIYGYTSYSPSKFALRGFAEALSMEVRHFGVHVTVAYPPDTDTPGLKNERTTAPEETVALSEGSGMWSPQVVAKKLVDSMARGHTAVNYGIDGLMLGTLTVGMGRASTVLDAIKEVALMGLLRAVALGYVTSFYATVASMARKRAKRTTET</sequence>
<accession>A0A830I163</accession>
<dbReference type="PANTHER" id="PTHR43550:SF3">
    <property type="entry name" value="3-KETODIHYDROSPHINGOSINE REDUCTASE"/>
    <property type="match status" value="1"/>
</dbReference>
<keyword evidence="10" id="KW-1133">Transmembrane helix</keyword>
<dbReference type="SUPFAM" id="SSF51735">
    <property type="entry name" value="NAD(P)-binding Rossmann-fold domains"/>
    <property type="match status" value="1"/>
</dbReference>
<evidence type="ECO:0000313" key="13">
    <source>
        <dbReference type="EMBL" id="GHP11820.1"/>
    </source>
</evidence>
<evidence type="ECO:0000256" key="8">
    <source>
        <dbReference type="ARBA" id="ARBA00023098"/>
    </source>
</evidence>
<dbReference type="InterPro" id="IPR036291">
    <property type="entry name" value="NAD(P)-bd_dom_sf"/>
</dbReference>
<evidence type="ECO:0000256" key="2">
    <source>
        <dbReference type="ARBA" id="ARBA00004760"/>
    </source>
</evidence>
<dbReference type="GO" id="GO:0030148">
    <property type="term" value="P:sphingolipid biosynthetic process"/>
    <property type="evidence" value="ECO:0007669"/>
    <property type="project" value="InterPro"/>
</dbReference>
<dbReference type="EC" id="1.1.1.102" evidence="9"/>
<proteinExistence type="predicted"/>
<feature type="signal peptide" evidence="11">
    <location>
        <begin position="1"/>
        <end position="27"/>
    </location>
</feature>
<evidence type="ECO:0000259" key="12">
    <source>
        <dbReference type="SMART" id="SM00822"/>
    </source>
</evidence>
<dbReference type="CDD" id="cd08939">
    <property type="entry name" value="KDSR-like_SDR_c"/>
    <property type="match status" value="1"/>
</dbReference>
<dbReference type="AlphaFoldDB" id="A0A830I163"/>
<keyword evidence="4" id="KW-0256">Endoplasmic reticulum</keyword>
<evidence type="ECO:0000256" key="1">
    <source>
        <dbReference type="ARBA" id="ARBA00004240"/>
    </source>
</evidence>
<comment type="subcellular location">
    <subcellularLocation>
        <location evidence="1">Endoplasmic reticulum</location>
    </subcellularLocation>
</comment>
<evidence type="ECO:0000256" key="6">
    <source>
        <dbReference type="ARBA" id="ARBA00022919"/>
    </source>
</evidence>
<dbReference type="Gene3D" id="3.40.50.720">
    <property type="entry name" value="NAD(P)-binding Rossmann-like Domain"/>
    <property type="match status" value="1"/>
</dbReference>
<dbReference type="PANTHER" id="PTHR43550">
    <property type="entry name" value="3-KETODIHYDROSPHINGOSINE REDUCTASE"/>
    <property type="match status" value="1"/>
</dbReference>
<dbReference type="GO" id="GO:0047560">
    <property type="term" value="F:3-dehydrosphinganine reductase activity"/>
    <property type="evidence" value="ECO:0007669"/>
    <property type="project" value="UniProtKB-EC"/>
</dbReference>
<dbReference type="FunFam" id="3.40.50.720:FF:000468">
    <property type="entry name" value="Short-chain dehydrogenase, putative"/>
    <property type="match status" value="1"/>
</dbReference>
<evidence type="ECO:0000256" key="4">
    <source>
        <dbReference type="ARBA" id="ARBA00022824"/>
    </source>
</evidence>
<evidence type="ECO:0000256" key="7">
    <source>
        <dbReference type="ARBA" id="ARBA00023002"/>
    </source>
</evidence>
<evidence type="ECO:0000256" key="3">
    <source>
        <dbReference type="ARBA" id="ARBA00004991"/>
    </source>
</evidence>
<dbReference type="GO" id="GO:0005789">
    <property type="term" value="C:endoplasmic reticulum membrane"/>
    <property type="evidence" value="ECO:0007669"/>
    <property type="project" value="TreeGrafter"/>
</dbReference>
<feature type="domain" description="Ketoreductase" evidence="12">
    <location>
        <begin position="40"/>
        <end position="212"/>
    </location>
</feature>
<evidence type="ECO:0000256" key="9">
    <source>
        <dbReference type="ARBA" id="ARBA00026112"/>
    </source>
</evidence>
<dbReference type="Proteomes" id="UP000660262">
    <property type="component" value="Unassembled WGS sequence"/>
</dbReference>
<keyword evidence="14" id="KW-1185">Reference proteome</keyword>
<feature type="chain" id="PRO_5032984623" description="3-dehydrosphinganine reductase" evidence="11">
    <location>
        <begin position="28"/>
        <end position="334"/>
    </location>
</feature>
<keyword evidence="10" id="KW-0472">Membrane</keyword>
<gene>
    <name evidence="13" type="ORF">PPROV_001054700</name>
</gene>
<dbReference type="PRINTS" id="PR00081">
    <property type="entry name" value="GDHRDH"/>
</dbReference>
<evidence type="ECO:0000256" key="10">
    <source>
        <dbReference type="SAM" id="Phobius"/>
    </source>
</evidence>
<keyword evidence="5" id="KW-0521">NADP</keyword>
<keyword evidence="6" id="KW-0746">Sphingolipid metabolism</keyword>
<evidence type="ECO:0000256" key="11">
    <source>
        <dbReference type="SAM" id="SignalP"/>
    </source>
</evidence>
<keyword evidence="8" id="KW-0443">Lipid metabolism</keyword>
<organism evidence="13 14">
    <name type="scientific">Pycnococcus provasolii</name>
    <dbReference type="NCBI Taxonomy" id="41880"/>
    <lineage>
        <taxon>Eukaryota</taxon>
        <taxon>Viridiplantae</taxon>
        <taxon>Chlorophyta</taxon>
        <taxon>Pseudoscourfieldiophyceae</taxon>
        <taxon>Pseudoscourfieldiales</taxon>
        <taxon>Pycnococcaceae</taxon>
        <taxon>Pycnococcus</taxon>
    </lineage>
</organism>
<comment type="caution">
    <text evidence="13">The sequence shown here is derived from an EMBL/GenBank/DDBJ whole genome shotgun (WGS) entry which is preliminary data.</text>
</comment>
<dbReference type="OrthoDB" id="37659at2759"/>
<protein>
    <recommendedName>
        <fullName evidence="9">3-dehydrosphinganine reductase</fullName>
        <ecNumber evidence="9">1.1.1.102</ecNumber>
    </recommendedName>
</protein>
<keyword evidence="11" id="KW-0732">Signal</keyword>
<dbReference type="GO" id="GO:0006666">
    <property type="term" value="P:3-keto-sphinganine metabolic process"/>
    <property type="evidence" value="ECO:0007669"/>
    <property type="project" value="InterPro"/>
</dbReference>
<dbReference type="EMBL" id="BNJQ01000036">
    <property type="protein sequence ID" value="GHP11820.1"/>
    <property type="molecule type" value="Genomic_DNA"/>
</dbReference>
<dbReference type="InterPro" id="IPR057326">
    <property type="entry name" value="KR_dom"/>
</dbReference>
<dbReference type="Pfam" id="PF00106">
    <property type="entry name" value="adh_short"/>
    <property type="match status" value="1"/>
</dbReference>
<reference evidence="13" key="1">
    <citation type="submission" date="2020-10" db="EMBL/GenBank/DDBJ databases">
        <title>Unveiling of a novel bifunctional photoreceptor, Dualchrome1, isolated from a cosmopolitan green alga.</title>
        <authorList>
            <person name="Suzuki S."/>
            <person name="Kawachi M."/>
        </authorList>
    </citation>
    <scope>NUCLEOTIDE SEQUENCE</scope>
    <source>
        <strain evidence="13">NIES 2893</strain>
    </source>
</reference>
<dbReference type="InterPro" id="IPR045022">
    <property type="entry name" value="KDSR-like"/>
</dbReference>
<comment type="pathway">
    <text evidence="2">Lipid metabolism; sphingolipid metabolism.</text>
</comment>
<evidence type="ECO:0000313" key="14">
    <source>
        <dbReference type="Proteomes" id="UP000660262"/>
    </source>
</evidence>
<keyword evidence="7" id="KW-0560">Oxidoreductase</keyword>
<keyword evidence="10" id="KW-0812">Transmembrane</keyword>
<evidence type="ECO:0000256" key="5">
    <source>
        <dbReference type="ARBA" id="ARBA00022857"/>
    </source>
</evidence>
<name>A0A830I163_9CHLO</name>
<comment type="pathway">
    <text evidence="3">Sphingolipid metabolism.</text>
</comment>